<reference evidence="4" key="1">
    <citation type="submission" date="2022-01" db="EMBL/GenBank/DDBJ databases">
        <title>Comparative genomics reveals a dynamic genome evolution in the ectomycorrhizal milk-cap (Lactarius) mushrooms.</title>
        <authorList>
            <consortium name="DOE Joint Genome Institute"/>
            <person name="Lebreton A."/>
            <person name="Tang N."/>
            <person name="Kuo A."/>
            <person name="LaButti K."/>
            <person name="Drula E."/>
            <person name="Barry K."/>
            <person name="Clum A."/>
            <person name="Lipzen A."/>
            <person name="Mousain D."/>
            <person name="Ng V."/>
            <person name="Wang R."/>
            <person name="Wang X."/>
            <person name="Dai Y."/>
            <person name="Henrissat B."/>
            <person name="Grigoriev I.V."/>
            <person name="Guerin-Laguette A."/>
            <person name="Yu F."/>
            <person name="Martin F.M."/>
        </authorList>
    </citation>
    <scope>NUCLEOTIDE SEQUENCE</scope>
    <source>
        <strain evidence="4">QP</strain>
    </source>
</reference>
<dbReference type="Pfam" id="PF04969">
    <property type="entry name" value="CS"/>
    <property type="match status" value="1"/>
</dbReference>
<dbReference type="SUPFAM" id="SSF49764">
    <property type="entry name" value="HSP20-like chaperones"/>
    <property type="match status" value="1"/>
</dbReference>
<gene>
    <name evidence="4" type="ORF">EDB92DRAFT_1873023</name>
</gene>
<dbReference type="EMBL" id="JAKELL010000043">
    <property type="protein sequence ID" value="KAH8988221.1"/>
    <property type="molecule type" value="Genomic_DNA"/>
</dbReference>
<dbReference type="InterPro" id="IPR045250">
    <property type="entry name" value="p23-like"/>
</dbReference>
<feature type="compositionally biased region" description="Gly residues" evidence="2">
    <location>
        <begin position="140"/>
        <end position="161"/>
    </location>
</feature>
<dbReference type="GO" id="GO:0051087">
    <property type="term" value="F:protein-folding chaperone binding"/>
    <property type="evidence" value="ECO:0007669"/>
    <property type="project" value="TreeGrafter"/>
</dbReference>
<dbReference type="PANTHER" id="PTHR22932:SF1">
    <property type="entry name" value="CO-CHAPERONE PROTEIN DAF-41"/>
    <property type="match status" value="1"/>
</dbReference>
<dbReference type="Proteomes" id="UP001201163">
    <property type="component" value="Unassembled WGS sequence"/>
</dbReference>
<dbReference type="GO" id="GO:0051879">
    <property type="term" value="F:Hsp90 protein binding"/>
    <property type="evidence" value="ECO:0007669"/>
    <property type="project" value="InterPro"/>
</dbReference>
<evidence type="ECO:0000313" key="4">
    <source>
        <dbReference type="EMBL" id="KAH8988221.1"/>
    </source>
</evidence>
<feature type="domain" description="CS" evidence="3">
    <location>
        <begin position="2"/>
        <end position="103"/>
    </location>
</feature>
<comment type="caution">
    <text evidence="4">The sequence shown here is derived from an EMBL/GenBank/DDBJ whole genome shotgun (WGS) entry which is preliminary data.</text>
</comment>
<evidence type="ECO:0000256" key="2">
    <source>
        <dbReference type="SAM" id="MobiDB-lite"/>
    </source>
</evidence>
<dbReference type="AlphaFoldDB" id="A0AAD4LCQ4"/>
<dbReference type="InterPro" id="IPR007052">
    <property type="entry name" value="CS_dom"/>
</dbReference>
<accession>A0AAD4LCQ4</accession>
<dbReference type="GO" id="GO:0051131">
    <property type="term" value="P:chaperone-mediated protein complex assembly"/>
    <property type="evidence" value="ECO:0007669"/>
    <property type="project" value="TreeGrafter"/>
</dbReference>
<feature type="region of interest" description="Disordered" evidence="2">
    <location>
        <begin position="174"/>
        <end position="211"/>
    </location>
</feature>
<keyword evidence="5" id="KW-1185">Reference proteome</keyword>
<dbReference type="GO" id="GO:0005634">
    <property type="term" value="C:nucleus"/>
    <property type="evidence" value="ECO:0007669"/>
    <property type="project" value="TreeGrafter"/>
</dbReference>
<dbReference type="GO" id="GO:0005829">
    <property type="term" value="C:cytosol"/>
    <property type="evidence" value="ECO:0007669"/>
    <property type="project" value="TreeGrafter"/>
</dbReference>
<dbReference type="InterPro" id="IPR008978">
    <property type="entry name" value="HSP20-like_chaperone"/>
</dbReference>
<name>A0AAD4LCQ4_9AGAM</name>
<feature type="compositionally biased region" description="Low complexity" evidence="2">
    <location>
        <begin position="188"/>
        <end position="197"/>
    </location>
</feature>
<evidence type="ECO:0000313" key="5">
    <source>
        <dbReference type="Proteomes" id="UP001201163"/>
    </source>
</evidence>
<dbReference type="FunFam" id="2.60.40.790:FF:000013">
    <property type="entry name" value="Very-long-chain (3R)-3-hydroxyacyl-CoA dehydratase"/>
    <property type="match status" value="1"/>
</dbReference>
<feature type="non-terminal residue" evidence="4">
    <location>
        <position position="1"/>
    </location>
</feature>
<comment type="similarity">
    <text evidence="1">Belongs to the p23/wos2 family.</text>
</comment>
<dbReference type="Gene3D" id="2.60.40.790">
    <property type="match status" value="1"/>
</dbReference>
<evidence type="ECO:0000256" key="1">
    <source>
        <dbReference type="ARBA" id="ARBA00025733"/>
    </source>
</evidence>
<evidence type="ECO:0000259" key="3">
    <source>
        <dbReference type="PROSITE" id="PS51203"/>
    </source>
</evidence>
<dbReference type="PANTHER" id="PTHR22932">
    <property type="entry name" value="TELOMERASE-BINDING PROTEIN P23 HSP90 CO-CHAPERONE"/>
    <property type="match status" value="1"/>
</dbReference>
<dbReference type="CDD" id="cd06465">
    <property type="entry name" value="p23_hB-ind1_like"/>
    <property type="match status" value="1"/>
</dbReference>
<protein>
    <submittedName>
        <fullName evidence="4">Hsp90 binding co-chaperone</fullName>
    </submittedName>
</protein>
<dbReference type="GO" id="GO:0006457">
    <property type="term" value="P:protein folding"/>
    <property type="evidence" value="ECO:0007669"/>
    <property type="project" value="TreeGrafter"/>
</dbReference>
<sequence length="211" mass="22561">MSKHPEVLWAQRSSESDKEKNILFVTVNLPDIVPSSIQYDLQPTGLTFKAQAGPGEQKSDFEFKVDFYKEIIPEESKKHLSSRSVVLTLRKKVLEQEYWPRLTKDKVKSPYIKTDFSKWVDEDEQETPSTGLDGLDEEMGGGMPGMGGGMPGMGGMPDLGDLGGGGMDFSKMMASLGNTGAGLGNAGDDGAPAPEGGADSDSDSDSGPPPL</sequence>
<dbReference type="PROSITE" id="PS51203">
    <property type="entry name" value="CS"/>
    <property type="match status" value="1"/>
</dbReference>
<feature type="region of interest" description="Disordered" evidence="2">
    <location>
        <begin position="120"/>
        <end position="161"/>
    </location>
</feature>
<proteinExistence type="inferred from homology"/>
<organism evidence="4 5">
    <name type="scientific">Lactarius akahatsu</name>
    <dbReference type="NCBI Taxonomy" id="416441"/>
    <lineage>
        <taxon>Eukaryota</taxon>
        <taxon>Fungi</taxon>
        <taxon>Dikarya</taxon>
        <taxon>Basidiomycota</taxon>
        <taxon>Agaricomycotina</taxon>
        <taxon>Agaricomycetes</taxon>
        <taxon>Russulales</taxon>
        <taxon>Russulaceae</taxon>
        <taxon>Lactarius</taxon>
    </lineage>
</organism>